<dbReference type="Pfam" id="PF12974">
    <property type="entry name" value="Phosphonate-bd"/>
    <property type="match status" value="1"/>
</dbReference>
<evidence type="ECO:0000256" key="1">
    <source>
        <dbReference type="SAM" id="SignalP"/>
    </source>
</evidence>
<dbReference type="AlphaFoldDB" id="A0A9E8ZHR9"/>
<feature type="chain" id="PRO_5039131492" evidence="1">
    <location>
        <begin position="25"/>
        <end position="301"/>
    </location>
</feature>
<evidence type="ECO:0000313" key="2">
    <source>
        <dbReference type="EMBL" id="WAL62039.1"/>
    </source>
</evidence>
<feature type="signal peptide" evidence="1">
    <location>
        <begin position="1"/>
        <end position="24"/>
    </location>
</feature>
<name>A0A9E8ZHR9_9CYAN</name>
<dbReference type="Proteomes" id="UP001163152">
    <property type="component" value="Chromosome"/>
</dbReference>
<dbReference type="PANTHER" id="PTHR35841">
    <property type="entry name" value="PHOSPHONATES-BINDING PERIPLASMIC PROTEIN"/>
    <property type="match status" value="1"/>
</dbReference>
<dbReference type="EMBL" id="CP113797">
    <property type="protein sequence ID" value="WAL62039.1"/>
    <property type="molecule type" value="Genomic_DNA"/>
</dbReference>
<keyword evidence="3" id="KW-1185">Reference proteome</keyword>
<proteinExistence type="predicted"/>
<organism evidence="2 3">
    <name type="scientific">Thermocoleostomius sinensis A174</name>
    <dbReference type="NCBI Taxonomy" id="2016057"/>
    <lineage>
        <taxon>Bacteria</taxon>
        <taxon>Bacillati</taxon>
        <taxon>Cyanobacteriota</taxon>
        <taxon>Cyanophyceae</taxon>
        <taxon>Oculatellales</taxon>
        <taxon>Oculatellaceae</taxon>
        <taxon>Thermocoleostomius</taxon>
    </lineage>
</organism>
<reference evidence="2" key="1">
    <citation type="submission" date="2022-12" db="EMBL/GenBank/DDBJ databases">
        <title>Polyphasic identification of a Novel Hot-Spring Cyanobacterium Ocullathermofonsia sinensis gen nov. sp. nov. and Genomic Insights on its Adaptations to the Thermal Habitat.</title>
        <authorList>
            <person name="Daroch M."/>
            <person name="Tang J."/>
            <person name="Jiang Y."/>
        </authorList>
    </citation>
    <scope>NUCLEOTIDE SEQUENCE</scope>
    <source>
        <strain evidence="2">PKUAC-SCTA174</strain>
    </source>
</reference>
<dbReference type="PROSITE" id="PS51257">
    <property type="entry name" value="PROKAR_LIPOPROTEIN"/>
    <property type="match status" value="1"/>
</dbReference>
<dbReference type="KEGG" id="tsin:OXH18_08665"/>
<dbReference type="Gene3D" id="3.40.190.10">
    <property type="entry name" value="Periplasmic binding protein-like II"/>
    <property type="match status" value="2"/>
</dbReference>
<evidence type="ECO:0000313" key="3">
    <source>
        <dbReference type="Proteomes" id="UP001163152"/>
    </source>
</evidence>
<keyword evidence="1" id="KW-0732">Signal</keyword>
<sequence>MLSSRFCWSLVLFLIGTLGTSCNSQPEATSLNEITIGIVGYDEGDRSLQQYERLQTYLSEQTKAIVQIEPAYNELQAIEQIHRKQWEIVFAPPGLAAIALDQDLYLPLFALEELDSERRSLLVVTEDSPVQSLADLSNRVVALGAPGSAAGYYLPVYDLYGLTLAEARFAPTPKTALQWLSEGRVEAAALSMEDFDRYQRDFSTTSFRVLHTSRWIPPGLVLLGPTVERNLQEQIERAMRDAPPDITADAGYVPSAPLPNYDPFIELVEKVLPLRESVQQQPAVLQFEYTPPEEPPPETPL</sequence>
<dbReference type="RefSeq" id="WP_268612124.1">
    <property type="nucleotide sequence ID" value="NZ_CP113797.1"/>
</dbReference>
<gene>
    <name evidence="2" type="ORF">OXH18_08665</name>
</gene>
<protein>
    <submittedName>
        <fullName evidence="2">PhnD/SsuA/transferrin family substrate-binding protein</fullName>
    </submittedName>
</protein>
<dbReference type="SUPFAM" id="SSF53850">
    <property type="entry name" value="Periplasmic binding protein-like II"/>
    <property type="match status" value="1"/>
</dbReference>
<accession>A0A9E8ZHR9</accession>
<dbReference type="PANTHER" id="PTHR35841:SF1">
    <property type="entry name" value="PHOSPHONATES-BINDING PERIPLASMIC PROTEIN"/>
    <property type="match status" value="1"/>
</dbReference>